<evidence type="ECO:0000313" key="5">
    <source>
        <dbReference type="Proteomes" id="UP000267821"/>
    </source>
</evidence>
<dbReference type="Proteomes" id="UP000267821">
    <property type="component" value="Unassembled WGS sequence"/>
</dbReference>
<dbReference type="SUPFAM" id="SSF57701">
    <property type="entry name" value="Zn2/Cys6 DNA-binding domain"/>
    <property type="match status" value="1"/>
</dbReference>
<dbReference type="CDD" id="cd00067">
    <property type="entry name" value="GAL4"/>
    <property type="match status" value="1"/>
</dbReference>
<dbReference type="InterPro" id="IPR001138">
    <property type="entry name" value="Zn2Cys6_DnaBD"/>
</dbReference>
<accession>A0A3N4LRE0</accession>
<keyword evidence="1" id="KW-0539">Nucleus</keyword>
<dbReference type="PROSITE" id="PS50048">
    <property type="entry name" value="ZN2_CY6_FUNGAL_2"/>
    <property type="match status" value="1"/>
</dbReference>
<proteinExistence type="predicted"/>
<dbReference type="AlphaFoldDB" id="A0A3N4LRE0"/>
<keyword evidence="5" id="KW-1185">Reference proteome</keyword>
<protein>
    <recommendedName>
        <fullName evidence="3">Zn(2)-C6 fungal-type domain-containing protein</fullName>
    </recommendedName>
</protein>
<organism evidence="4 5">
    <name type="scientific">Terfezia boudieri ATCC MYA-4762</name>
    <dbReference type="NCBI Taxonomy" id="1051890"/>
    <lineage>
        <taxon>Eukaryota</taxon>
        <taxon>Fungi</taxon>
        <taxon>Dikarya</taxon>
        <taxon>Ascomycota</taxon>
        <taxon>Pezizomycotina</taxon>
        <taxon>Pezizomycetes</taxon>
        <taxon>Pezizales</taxon>
        <taxon>Pezizaceae</taxon>
        <taxon>Terfezia</taxon>
    </lineage>
</organism>
<evidence type="ECO:0000313" key="4">
    <source>
        <dbReference type="EMBL" id="RPB25390.1"/>
    </source>
</evidence>
<name>A0A3N4LRE0_9PEZI</name>
<sequence>MVMVVEASHRLLLPSAQKPLEDCYGFPPPPSVLRQTAMAMRMPASPSPSPSTPSRSPTPSLRPTHKHQYIMHDAEPQIIEGGSNLAEYLARNPGMKRLYSNHGSIKRPACVSCNESRKRCNLERPCTRCVKQKLHCIERPPRGKKRKIEHEFPIIPLPHCQPLLDITQYGLPSPVSERQSETMVSTPMELDIEVMPMAHCVDERPPRPSYNTPLSPPDCTEKEVCVKQAICTFDGGIHNPQDVADIEVPMDVLEVPSPMGSYLDGISSTLSGAPVYGLEGSDSTLKSMLLQELERDLSLEGGSLDVSQASSLLRSTDGMAEGNGNEGMKSAHQSMDVDVFSEGMRFDLPDVGALMEYPFTDQELKDILNWKGFDPEMTDTQIDGVDGLSSYADTPRADFSTAVDAFGWNDDWSI</sequence>
<dbReference type="EMBL" id="ML121538">
    <property type="protein sequence ID" value="RPB25390.1"/>
    <property type="molecule type" value="Genomic_DNA"/>
</dbReference>
<dbReference type="GO" id="GO:0008270">
    <property type="term" value="F:zinc ion binding"/>
    <property type="evidence" value="ECO:0007669"/>
    <property type="project" value="InterPro"/>
</dbReference>
<dbReference type="InParanoid" id="A0A3N4LRE0"/>
<evidence type="ECO:0000256" key="1">
    <source>
        <dbReference type="ARBA" id="ARBA00023242"/>
    </source>
</evidence>
<dbReference type="GO" id="GO:0000981">
    <property type="term" value="F:DNA-binding transcription factor activity, RNA polymerase II-specific"/>
    <property type="evidence" value="ECO:0007669"/>
    <property type="project" value="InterPro"/>
</dbReference>
<gene>
    <name evidence="4" type="ORF">L211DRAFT_120529</name>
</gene>
<dbReference type="OrthoDB" id="2269373at2759"/>
<dbReference type="InterPro" id="IPR036864">
    <property type="entry name" value="Zn2-C6_fun-type_DNA-bd_sf"/>
</dbReference>
<evidence type="ECO:0000256" key="2">
    <source>
        <dbReference type="SAM" id="MobiDB-lite"/>
    </source>
</evidence>
<reference evidence="4 5" key="1">
    <citation type="journal article" date="2018" name="Nat. Ecol. Evol.">
        <title>Pezizomycetes genomes reveal the molecular basis of ectomycorrhizal truffle lifestyle.</title>
        <authorList>
            <person name="Murat C."/>
            <person name="Payen T."/>
            <person name="Noel B."/>
            <person name="Kuo A."/>
            <person name="Morin E."/>
            <person name="Chen J."/>
            <person name="Kohler A."/>
            <person name="Krizsan K."/>
            <person name="Balestrini R."/>
            <person name="Da Silva C."/>
            <person name="Montanini B."/>
            <person name="Hainaut M."/>
            <person name="Levati E."/>
            <person name="Barry K.W."/>
            <person name="Belfiori B."/>
            <person name="Cichocki N."/>
            <person name="Clum A."/>
            <person name="Dockter R.B."/>
            <person name="Fauchery L."/>
            <person name="Guy J."/>
            <person name="Iotti M."/>
            <person name="Le Tacon F."/>
            <person name="Lindquist E.A."/>
            <person name="Lipzen A."/>
            <person name="Malagnac F."/>
            <person name="Mello A."/>
            <person name="Molinier V."/>
            <person name="Miyauchi S."/>
            <person name="Poulain J."/>
            <person name="Riccioni C."/>
            <person name="Rubini A."/>
            <person name="Sitrit Y."/>
            <person name="Splivallo R."/>
            <person name="Traeger S."/>
            <person name="Wang M."/>
            <person name="Zifcakova L."/>
            <person name="Wipf D."/>
            <person name="Zambonelli A."/>
            <person name="Paolocci F."/>
            <person name="Nowrousian M."/>
            <person name="Ottonello S."/>
            <person name="Baldrian P."/>
            <person name="Spatafora J.W."/>
            <person name="Henrissat B."/>
            <person name="Nagy L.G."/>
            <person name="Aury J.M."/>
            <person name="Wincker P."/>
            <person name="Grigoriev I.V."/>
            <person name="Bonfante P."/>
            <person name="Martin F.M."/>
        </authorList>
    </citation>
    <scope>NUCLEOTIDE SEQUENCE [LARGE SCALE GENOMIC DNA]</scope>
    <source>
        <strain evidence="4 5">ATCC MYA-4762</strain>
    </source>
</reference>
<dbReference type="SMART" id="SM00066">
    <property type="entry name" value="GAL4"/>
    <property type="match status" value="1"/>
</dbReference>
<feature type="domain" description="Zn(2)-C6 fungal-type" evidence="3">
    <location>
        <begin position="109"/>
        <end position="138"/>
    </location>
</feature>
<feature type="compositionally biased region" description="Low complexity" evidence="2">
    <location>
        <begin position="52"/>
        <end position="62"/>
    </location>
</feature>
<feature type="region of interest" description="Disordered" evidence="2">
    <location>
        <begin position="40"/>
        <end position="64"/>
    </location>
</feature>
<evidence type="ECO:0000259" key="3">
    <source>
        <dbReference type="PROSITE" id="PS50048"/>
    </source>
</evidence>